<dbReference type="SUPFAM" id="SSF51735">
    <property type="entry name" value="NAD(P)-binding Rossmann-fold domains"/>
    <property type="match status" value="1"/>
</dbReference>
<evidence type="ECO:0000313" key="2">
    <source>
        <dbReference type="EMBL" id="NAW35316.1"/>
    </source>
</evidence>
<accession>A0A7X5ARP7</accession>
<protein>
    <submittedName>
        <fullName evidence="2">Uncharacterized protein</fullName>
    </submittedName>
</protein>
<dbReference type="AlphaFoldDB" id="A0A7X5ARP7"/>
<organism evidence="2 3">
    <name type="scientific">Halomonas alimentaria</name>
    <dbReference type="NCBI Taxonomy" id="147248"/>
    <lineage>
        <taxon>Bacteria</taxon>
        <taxon>Pseudomonadati</taxon>
        <taxon>Pseudomonadota</taxon>
        <taxon>Gammaproteobacteria</taxon>
        <taxon>Oceanospirillales</taxon>
        <taxon>Halomonadaceae</taxon>
        <taxon>Halomonas</taxon>
    </lineage>
</organism>
<keyword evidence="1" id="KW-0472">Membrane</keyword>
<dbReference type="OrthoDB" id="9785826at2"/>
<name>A0A7X5ARP7_9GAMM</name>
<sequence>MLGQLPEGFTALITGAGGSIVAAVVDALLVRPGRVIGVGRYAESDSFYDWAGEPVAW</sequence>
<gene>
    <name evidence="2" type="ORF">GRB96_12905</name>
</gene>
<dbReference type="EMBL" id="WUTT01000001">
    <property type="protein sequence ID" value="NAW35316.1"/>
    <property type="molecule type" value="Genomic_DNA"/>
</dbReference>
<keyword evidence="3" id="KW-1185">Reference proteome</keyword>
<dbReference type="Proteomes" id="UP000487929">
    <property type="component" value="Unassembled WGS sequence"/>
</dbReference>
<keyword evidence="1" id="KW-1133">Transmembrane helix</keyword>
<dbReference type="RefSeq" id="WP_161432518.1">
    <property type="nucleotide sequence ID" value="NZ_CANMEG010000001.1"/>
</dbReference>
<feature type="transmembrane region" description="Helical" evidence="1">
    <location>
        <begin position="12"/>
        <end position="30"/>
    </location>
</feature>
<keyword evidence="1" id="KW-0812">Transmembrane</keyword>
<comment type="caution">
    <text evidence="2">The sequence shown here is derived from an EMBL/GenBank/DDBJ whole genome shotgun (WGS) entry which is preliminary data.</text>
</comment>
<dbReference type="InterPro" id="IPR036291">
    <property type="entry name" value="NAD(P)-bd_dom_sf"/>
</dbReference>
<proteinExistence type="predicted"/>
<reference evidence="2 3" key="1">
    <citation type="submission" date="2019-12" db="EMBL/GenBank/DDBJ databases">
        <title>Draft genome sequencing of Halomonas alimentaria DSM 15356.</title>
        <authorList>
            <person name="Pandiyan K."/>
            <person name="Kushwaha P."/>
            <person name="Gowdham M."/>
            <person name="Chakdar H."/>
            <person name="Singh A."/>
            <person name="Kumar M."/>
            <person name="Saxena A.K."/>
        </authorList>
    </citation>
    <scope>NUCLEOTIDE SEQUENCE [LARGE SCALE GENOMIC DNA]</scope>
    <source>
        <strain evidence="2 3">DSM 15356</strain>
    </source>
</reference>
<evidence type="ECO:0000256" key="1">
    <source>
        <dbReference type="SAM" id="Phobius"/>
    </source>
</evidence>
<evidence type="ECO:0000313" key="3">
    <source>
        <dbReference type="Proteomes" id="UP000487929"/>
    </source>
</evidence>